<organism evidence="5 6">
    <name type="scientific">Syntrophobacter fumaroxidans (strain DSM 10017 / MPOB)</name>
    <dbReference type="NCBI Taxonomy" id="335543"/>
    <lineage>
        <taxon>Bacteria</taxon>
        <taxon>Pseudomonadati</taxon>
        <taxon>Thermodesulfobacteriota</taxon>
        <taxon>Syntrophobacteria</taxon>
        <taxon>Syntrophobacterales</taxon>
        <taxon>Syntrophobacteraceae</taxon>
        <taxon>Syntrophobacter</taxon>
    </lineage>
</organism>
<dbReference type="InParanoid" id="A0LGB2"/>
<dbReference type="Gene3D" id="3.30.450.90">
    <property type="match status" value="1"/>
</dbReference>
<evidence type="ECO:0000256" key="3">
    <source>
        <dbReference type="ARBA" id="ARBA00022840"/>
    </source>
</evidence>
<sequence length="596" mass="66384">MTNAIMKNHGPHRLDLGELLEDLVADGMVAQADAARIPRLAPTKDKAEVHPLKIIADRRLNRASPPHELLTLETLTAWLAKTADLPYQRIDPLKIDVTSVTGIMSYAYASRFKILPIEVTDEQVVIATSEPFVTEWEEELHRILHRKIVKVVANPVEVSRYLVEFYALNESVKRAFGMADQTRLAGTMNLEQLLELGRAGKLDANDRYVVNIVDWLLQYAYDQRASDIHLEPRRDNSDIRFRIDGVLHLVYQLPTVVMSAVTSRIKVLGRMDLAEKRRPQDGRLKTKSPAGGEIELRLSTMPTVFGEKLVMRIFDPEVTIRSFEDLGLSKSEISAWKGMVSRPNGIILVTGPTGSGKTTTLYSTLKHLARPEVNVCTLEEPIEMVEPRFNQMQVHHGIGLDFANGLRTLLRQDPDIIMVGEIRDLETAEMAVQAALTGHLVFSTLHTNDAVSAIIRLMDIGVPHYLIRATVLGVVAQRLVRTLCASCKQEGAVDEDLWQALISPWKMTRSNAFYQPAGCLECRETGYRGRMGIYEIFTMSPALLQLIKPDADISQIRAQAIKEGMYPLAIAGAKKVCAGLTTVEEVLRVAGAGSEI</sequence>
<dbReference type="STRING" id="335543.Sfum_0766"/>
<reference evidence="5 6" key="1">
    <citation type="submission" date="2006-10" db="EMBL/GenBank/DDBJ databases">
        <title>Complete sequence of Syntrophobacter fumaroxidans MPOB.</title>
        <authorList>
            <consortium name="US DOE Joint Genome Institute"/>
            <person name="Copeland A."/>
            <person name="Lucas S."/>
            <person name="Lapidus A."/>
            <person name="Barry K."/>
            <person name="Detter J.C."/>
            <person name="Glavina del Rio T."/>
            <person name="Hammon N."/>
            <person name="Israni S."/>
            <person name="Pitluck S."/>
            <person name="Goltsman E.G."/>
            <person name="Martinez M."/>
            <person name="Schmutz J."/>
            <person name="Larimer F."/>
            <person name="Land M."/>
            <person name="Hauser L."/>
            <person name="Kyrpides N."/>
            <person name="Kim E."/>
            <person name="Boone D.R."/>
            <person name="Brockman F."/>
            <person name="Culley D."/>
            <person name="Ferry J."/>
            <person name="Gunsalus R."/>
            <person name="McInerney M.J."/>
            <person name="Morrison M."/>
            <person name="Plugge C."/>
            <person name="Rohlin L."/>
            <person name="Scholten J."/>
            <person name="Sieber J."/>
            <person name="Stams A.J.M."/>
            <person name="Worm P."/>
            <person name="Henstra A.M."/>
            <person name="Richardson P."/>
        </authorList>
    </citation>
    <scope>NUCLEOTIDE SEQUENCE [LARGE SCALE GENOMIC DNA]</scope>
    <source>
        <strain evidence="6">DSM 10017 / MPOB</strain>
    </source>
</reference>
<dbReference type="SUPFAM" id="SSF52540">
    <property type="entry name" value="P-loop containing nucleoside triphosphate hydrolases"/>
    <property type="match status" value="1"/>
</dbReference>
<evidence type="ECO:0000256" key="2">
    <source>
        <dbReference type="ARBA" id="ARBA00022741"/>
    </source>
</evidence>
<dbReference type="AlphaFoldDB" id="A0LGB2"/>
<dbReference type="InterPro" id="IPR001482">
    <property type="entry name" value="T2SS/T4SS_dom"/>
</dbReference>
<dbReference type="EMBL" id="CP000478">
    <property type="protein sequence ID" value="ABK16464.1"/>
    <property type="molecule type" value="Genomic_DNA"/>
</dbReference>
<dbReference type="FunFam" id="3.40.50.300:FF:000398">
    <property type="entry name" value="Type IV pilus assembly ATPase PilB"/>
    <property type="match status" value="1"/>
</dbReference>
<keyword evidence="3" id="KW-0067">ATP-binding</keyword>
<dbReference type="Gene3D" id="3.30.300.160">
    <property type="entry name" value="Type II secretion system, protein E, N-terminal domain"/>
    <property type="match status" value="1"/>
</dbReference>
<dbReference type="GO" id="GO:0005886">
    <property type="term" value="C:plasma membrane"/>
    <property type="evidence" value="ECO:0007669"/>
    <property type="project" value="TreeGrafter"/>
</dbReference>
<dbReference type="Pfam" id="PF00437">
    <property type="entry name" value="T2SSE"/>
    <property type="match status" value="1"/>
</dbReference>
<gene>
    <name evidence="5" type="ordered locus">Sfum_0766</name>
</gene>
<evidence type="ECO:0000259" key="4">
    <source>
        <dbReference type="PROSITE" id="PS00662"/>
    </source>
</evidence>
<dbReference type="Pfam" id="PF05157">
    <property type="entry name" value="MshEN"/>
    <property type="match status" value="1"/>
</dbReference>
<dbReference type="InterPro" id="IPR027417">
    <property type="entry name" value="P-loop_NTPase"/>
</dbReference>
<evidence type="ECO:0000313" key="5">
    <source>
        <dbReference type="EMBL" id="ABK16464.1"/>
    </source>
</evidence>
<dbReference type="Gene3D" id="3.40.50.300">
    <property type="entry name" value="P-loop containing nucleotide triphosphate hydrolases"/>
    <property type="match status" value="1"/>
</dbReference>
<comment type="similarity">
    <text evidence="1">Belongs to the GSP E family.</text>
</comment>
<dbReference type="Proteomes" id="UP000001784">
    <property type="component" value="Chromosome"/>
</dbReference>
<evidence type="ECO:0000256" key="1">
    <source>
        <dbReference type="ARBA" id="ARBA00006611"/>
    </source>
</evidence>
<dbReference type="GO" id="GO:0016887">
    <property type="term" value="F:ATP hydrolysis activity"/>
    <property type="evidence" value="ECO:0007669"/>
    <property type="project" value="TreeGrafter"/>
</dbReference>
<dbReference type="InterPro" id="IPR003593">
    <property type="entry name" value="AAA+_ATPase"/>
</dbReference>
<dbReference type="eggNOG" id="COG2804">
    <property type="taxonomic scope" value="Bacteria"/>
</dbReference>
<dbReference type="CDD" id="cd01129">
    <property type="entry name" value="PulE-GspE-like"/>
    <property type="match status" value="1"/>
</dbReference>
<feature type="domain" description="Bacterial type II secretion system protein E" evidence="4">
    <location>
        <begin position="410"/>
        <end position="424"/>
    </location>
</feature>
<dbReference type="PROSITE" id="PS00662">
    <property type="entry name" value="T2SP_E"/>
    <property type="match status" value="1"/>
</dbReference>
<protein>
    <submittedName>
        <fullName evidence="5">Type II secretion system protein E</fullName>
    </submittedName>
</protein>
<proteinExistence type="inferred from homology"/>
<evidence type="ECO:0000313" key="6">
    <source>
        <dbReference type="Proteomes" id="UP000001784"/>
    </source>
</evidence>
<dbReference type="PANTHER" id="PTHR30258:SF13">
    <property type="entry name" value="SECRETION PATHWAY ATPASE-RELATED"/>
    <property type="match status" value="1"/>
</dbReference>
<dbReference type="InterPro" id="IPR007831">
    <property type="entry name" value="T2SS_GspE_N"/>
</dbReference>
<dbReference type="HOGENOM" id="CLU_013446_10_3_7"/>
<dbReference type="KEGG" id="sfu:Sfum_0766"/>
<dbReference type="PANTHER" id="PTHR30258">
    <property type="entry name" value="TYPE II SECRETION SYSTEM PROTEIN GSPE-RELATED"/>
    <property type="match status" value="1"/>
</dbReference>
<accession>A0LGB2</accession>
<keyword evidence="6" id="KW-1185">Reference proteome</keyword>
<dbReference type="InterPro" id="IPR037257">
    <property type="entry name" value="T2SS_E_N_sf"/>
</dbReference>
<dbReference type="SMART" id="SM00382">
    <property type="entry name" value="AAA"/>
    <property type="match status" value="1"/>
</dbReference>
<dbReference type="GO" id="GO:0005524">
    <property type="term" value="F:ATP binding"/>
    <property type="evidence" value="ECO:0007669"/>
    <property type="project" value="UniProtKB-KW"/>
</dbReference>
<keyword evidence="2" id="KW-0547">Nucleotide-binding</keyword>
<name>A0LGB2_SYNFM</name>
<dbReference type="SUPFAM" id="SSF160246">
    <property type="entry name" value="EspE N-terminal domain-like"/>
    <property type="match status" value="1"/>
</dbReference>